<comment type="caution">
    <text evidence="1">The sequence shown here is derived from an EMBL/GenBank/DDBJ whole genome shotgun (WGS) entry which is preliminary data.</text>
</comment>
<dbReference type="Gene3D" id="6.10.250.2700">
    <property type="match status" value="1"/>
</dbReference>
<sequence>MASKPLAEVTLADLATKDDLKNLATKDDLAELRRELKQEIGGVRQELKLEIKQEVGTVRQELGSAVNLLMGEIGKMAARQEEMAGHVARLVSKSEGVTH</sequence>
<evidence type="ECO:0000313" key="1">
    <source>
        <dbReference type="EMBL" id="TYK43670.1"/>
    </source>
</evidence>
<organism evidence="1 2">
    <name type="scientific">Actinomadura decatromicini</name>
    <dbReference type="NCBI Taxonomy" id="2604572"/>
    <lineage>
        <taxon>Bacteria</taxon>
        <taxon>Bacillati</taxon>
        <taxon>Actinomycetota</taxon>
        <taxon>Actinomycetes</taxon>
        <taxon>Streptosporangiales</taxon>
        <taxon>Thermomonosporaceae</taxon>
        <taxon>Actinomadura</taxon>
    </lineage>
</organism>
<keyword evidence="2" id="KW-1185">Reference proteome</keyword>
<dbReference type="AlphaFoldDB" id="A0A5D3F7I3"/>
<accession>A0A5D3F7I3</accession>
<gene>
    <name evidence="1" type="ORF">FXF68_36580</name>
</gene>
<protein>
    <submittedName>
        <fullName evidence="1">Uncharacterized protein</fullName>
    </submittedName>
</protein>
<reference evidence="1 2" key="1">
    <citation type="submission" date="2019-08" db="EMBL/GenBank/DDBJ databases">
        <title>Actinomadura sp. nov. CYP1-5 isolated from mountain soil.</title>
        <authorList>
            <person name="Songsumanus A."/>
            <person name="Kuncharoen N."/>
            <person name="Kudo T."/>
            <person name="Yuki M."/>
            <person name="Igarashi Y."/>
            <person name="Tanasupawat S."/>
        </authorList>
    </citation>
    <scope>NUCLEOTIDE SEQUENCE [LARGE SCALE GENOMIC DNA]</scope>
    <source>
        <strain evidence="1 2">CYP1-5</strain>
    </source>
</reference>
<dbReference type="RefSeq" id="WP_148767418.1">
    <property type="nucleotide sequence ID" value="NZ_VSRQ01000010.1"/>
</dbReference>
<evidence type="ECO:0000313" key="2">
    <source>
        <dbReference type="Proteomes" id="UP000323505"/>
    </source>
</evidence>
<dbReference type="Proteomes" id="UP000323505">
    <property type="component" value="Unassembled WGS sequence"/>
</dbReference>
<proteinExistence type="predicted"/>
<name>A0A5D3F7I3_9ACTN</name>
<dbReference type="EMBL" id="VSRQ01000010">
    <property type="protein sequence ID" value="TYK43670.1"/>
    <property type="molecule type" value="Genomic_DNA"/>
</dbReference>